<protein>
    <submittedName>
        <fullName evidence="5">Branched-chain amino acid ABC transporter substrate-binding protein</fullName>
    </submittedName>
</protein>
<feature type="chain" id="PRO_5045369996" evidence="3">
    <location>
        <begin position="24"/>
        <end position="357"/>
    </location>
</feature>
<reference evidence="5" key="1">
    <citation type="journal article" date="2015" name="Int. J. Syst. Evol. Microbiol.">
        <title>Rhizobium oryzicola sp. nov., potential plant-growth-promoting endophytic bacteria isolated from rice roots.</title>
        <authorList>
            <person name="Zhang X.X."/>
            <person name="Gao J.S."/>
            <person name="Cao Y.H."/>
            <person name="Sheirdil R.A."/>
            <person name="Wang X.C."/>
            <person name="Zhang L."/>
        </authorList>
    </citation>
    <scope>NUCLEOTIDE SEQUENCE</scope>
    <source>
        <strain evidence="5">05753</strain>
    </source>
</reference>
<dbReference type="InterPro" id="IPR028082">
    <property type="entry name" value="Peripla_BP_I"/>
</dbReference>
<dbReference type="Proteomes" id="UP001169006">
    <property type="component" value="Unassembled WGS sequence"/>
</dbReference>
<comment type="similarity">
    <text evidence="1">Belongs to the leucine-binding protein family.</text>
</comment>
<comment type="caution">
    <text evidence="5">The sequence shown here is derived from an EMBL/GenBank/DDBJ whole genome shotgun (WGS) entry which is preliminary data.</text>
</comment>
<feature type="signal peptide" evidence="3">
    <location>
        <begin position="1"/>
        <end position="23"/>
    </location>
</feature>
<sequence length="357" mass="37887">MPRLTHRLVSLAFGLCLATGASAATIGVVAPKNGPYAMLGAQILDGARAAAGEDTLVEVEESCEQGSGKQIAQKLKDAKVSIAVGFLCVETLSETLPILKDAGIAALTVSVRSKILMEDSLRYGWPFFRLAPVDGEEGQKLADTILSQWQTKSIALVDDGTIYGRDLVSVIRQRLETGGIKPAFTDTLRPGQEQQLSLVRRLAKTGATHVFVGADRNDVAIMARDVAGDNLGLTFLGGDALRAANRPVALKDGVLAVALPDYALLPEAANAVVILRTGNIEPDGYVLPAFAAVQVASEAAKRMTSQNITASQSLTDSSTETVIGRLRIGKDHELVDNPYRLQEWRGGSFRPVGPATE</sequence>
<reference evidence="5" key="2">
    <citation type="submission" date="2023-07" db="EMBL/GenBank/DDBJ databases">
        <authorList>
            <person name="Sun H."/>
        </authorList>
    </citation>
    <scope>NUCLEOTIDE SEQUENCE</scope>
    <source>
        <strain evidence="5">05753</strain>
    </source>
</reference>
<dbReference type="InterPro" id="IPR028081">
    <property type="entry name" value="Leu-bd"/>
</dbReference>
<accession>A0ABT8T192</accession>
<dbReference type="EMBL" id="JAUKWQ010000009">
    <property type="protein sequence ID" value="MDO1584520.1"/>
    <property type="molecule type" value="Genomic_DNA"/>
</dbReference>
<dbReference type="RefSeq" id="WP_302078767.1">
    <property type="nucleotide sequence ID" value="NZ_JAUKWQ010000009.1"/>
</dbReference>
<dbReference type="Gene3D" id="3.40.50.2300">
    <property type="match status" value="2"/>
</dbReference>
<evidence type="ECO:0000256" key="3">
    <source>
        <dbReference type="SAM" id="SignalP"/>
    </source>
</evidence>
<gene>
    <name evidence="5" type="ORF">Q2T52_20735</name>
</gene>
<dbReference type="SUPFAM" id="SSF53822">
    <property type="entry name" value="Periplasmic binding protein-like I"/>
    <property type="match status" value="1"/>
</dbReference>
<organism evidence="5 6">
    <name type="scientific">Rhizobium oryzicola</name>
    <dbReference type="NCBI Taxonomy" id="1232668"/>
    <lineage>
        <taxon>Bacteria</taxon>
        <taxon>Pseudomonadati</taxon>
        <taxon>Pseudomonadota</taxon>
        <taxon>Alphaproteobacteria</taxon>
        <taxon>Hyphomicrobiales</taxon>
        <taxon>Rhizobiaceae</taxon>
        <taxon>Rhizobium/Agrobacterium group</taxon>
        <taxon>Rhizobium</taxon>
    </lineage>
</organism>
<keyword evidence="2 3" id="KW-0732">Signal</keyword>
<feature type="domain" description="Leucine-binding protein" evidence="4">
    <location>
        <begin position="25"/>
        <end position="347"/>
    </location>
</feature>
<evidence type="ECO:0000256" key="2">
    <source>
        <dbReference type="ARBA" id="ARBA00022729"/>
    </source>
</evidence>
<dbReference type="Pfam" id="PF13458">
    <property type="entry name" value="Peripla_BP_6"/>
    <property type="match status" value="1"/>
</dbReference>
<evidence type="ECO:0000313" key="6">
    <source>
        <dbReference type="Proteomes" id="UP001169006"/>
    </source>
</evidence>
<dbReference type="PANTHER" id="PTHR47151:SF2">
    <property type="entry name" value="AMINO ACID BINDING PROTEIN"/>
    <property type="match status" value="1"/>
</dbReference>
<name>A0ABT8T192_9HYPH</name>
<keyword evidence="6" id="KW-1185">Reference proteome</keyword>
<proteinExistence type="inferred from homology"/>
<dbReference type="CDD" id="cd06342">
    <property type="entry name" value="PBP1_ABC_LIVBP-like"/>
    <property type="match status" value="1"/>
</dbReference>
<evidence type="ECO:0000313" key="5">
    <source>
        <dbReference type="EMBL" id="MDO1584520.1"/>
    </source>
</evidence>
<evidence type="ECO:0000259" key="4">
    <source>
        <dbReference type="Pfam" id="PF13458"/>
    </source>
</evidence>
<evidence type="ECO:0000256" key="1">
    <source>
        <dbReference type="ARBA" id="ARBA00010062"/>
    </source>
</evidence>
<dbReference type="PANTHER" id="PTHR47151">
    <property type="entry name" value="LEU/ILE/VAL-BINDING ABC TRANSPORTER SUBUNIT"/>
    <property type="match status" value="1"/>
</dbReference>